<feature type="compositionally biased region" description="Basic and acidic residues" evidence="1">
    <location>
        <begin position="24"/>
        <end position="33"/>
    </location>
</feature>
<organism evidence="2 3">
    <name type="scientific">Petromyzon marinus</name>
    <name type="common">Sea lamprey</name>
    <dbReference type="NCBI Taxonomy" id="7757"/>
    <lineage>
        <taxon>Eukaryota</taxon>
        <taxon>Metazoa</taxon>
        <taxon>Chordata</taxon>
        <taxon>Craniata</taxon>
        <taxon>Vertebrata</taxon>
        <taxon>Cyclostomata</taxon>
        <taxon>Hyperoartia</taxon>
        <taxon>Petromyzontiformes</taxon>
        <taxon>Petromyzontidae</taxon>
        <taxon>Petromyzon</taxon>
    </lineage>
</organism>
<feature type="compositionally biased region" description="Acidic residues" evidence="1">
    <location>
        <begin position="454"/>
        <end position="466"/>
    </location>
</feature>
<feature type="region of interest" description="Disordered" evidence="1">
    <location>
        <begin position="1"/>
        <end position="168"/>
    </location>
</feature>
<dbReference type="PANTHER" id="PTHR32205:SF4">
    <property type="entry name" value="ARCHAEMETZINCIN-1"/>
    <property type="match status" value="1"/>
</dbReference>
<name>A0AAJ7TG13_PETMA</name>
<dbReference type="KEGG" id="pmrn:116946262"/>
<keyword evidence="2" id="KW-1185">Reference proteome</keyword>
<feature type="compositionally biased region" description="Low complexity" evidence="1">
    <location>
        <begin position="105"/>
        <end position="115"/>
    </location>
</feature>
<feature type="compositionally biased region" description="Low complexity" evidence="1">
    <location>
        <begin position="37"/>
        <end position="70"/>
    </location>
</feature>
<dbReference type="InterPro" id="IPR024079">
    <property type="entry name" value="MetalloPept_cat_dom_sf"/>
</dbReference>
<feature type="compositionally biased region" description="Polar residues" evidence="1">
    <location>
        <begin position="313"/>
        <end position="324"/>
    </location>
</feature>
<evidence type="ECO:0000313" key="4">
    <source>
        <dbReference type="RefSeq" id="XP_032817181.1"/>
    </source>
</evidence>
<protein>
    <submittedName>
        <fullName evidence="3 4">Uncharacterized protein LOC116946262</fullName>
    </submittedName>
</protein>
<proteinExistence type="predicted"/>
<feature type="compositionally biased region" description="Basic and acidic residues" evidence="1">
    <location>
        <begin position="141"/>
        <end position="155"/>
    </location>
</feature>
<feature type="compositionally biased region" description="Basic and acidic residues" evidence="1">
    <location>
        <begin position="467"/>
        <end position="497"/>
    </location>
</feature>
<dbReference type="RefSeq" id="XP_032817181.1">
    <property type="nucleotide sequence ID" value="XM_032961290.1"/>
</dbReference>
<dbReference type="Gene3D" id="3.40.390.10">
    <property type="entry name" value="Collagenase (Catalytic Domain)"/>
    <property type="match status" value="1"/>
</dbReference>
<dbReference type="RefSeq" id="XP_032817180.1">
    <property type="nucleotide sequence ID" value="XM_032961289.1"/>
</dbReference>
<feature type="compositionally biased region" description="Basic and acidic residues" evidence="1">
    <location>
        <begin position="565"/>
        <end position="574"/>
    </location>
</feature>
<dbReference type="AlphaFoldDB" id="A0AAJ7TG13"/>
<feature type="compositionally biased region" description="Basic and acidic residues" evidence="1">
    <location>
        <begin position="72"/>
        <end position="86"/>
    </location>
</feature>
<gene>
    <name evidence="3 4" type="primary">LOC116946262</name>
</gene>
<evidence type="ECO:0000313" key="2">
    <source>
        <dbReference type="Proteomes" id="UP001318040"/>
    </source>
</evidence>
<feature type="region of interest" description="Disordered" evidence="1">
    <location>
        <begin position="291"/>
        <end position="415"/>
    </location>
</feature>
<evidence type="ECO:0000256" key="1">
    <source>
        <dbReference type="SAM" id="MobiDB-lite"/>
    </source>
</evidence>
<dbReference type="InterPro" id="IPR052009">
    <property type="entry name" value="Archaemetzincin"/>
</dbReference>
<feature type="region of interest" description="Disordered" evidence="1">
    <location>
        <begin position="549"/>
        <end position="574"/>
    </location>
</feature>
<dbReference type="Proteomes" id="UP001318040">
    <property type="component" value="Chromosome 26"/>
</dbReference>
<dbReference type="PANTHER" id="PTHR32205">
    <property type="entry name" value="ARCHAEMETZINCIN-2-RELATED"/>
    <property type="match status" value="1"/>
</dbReference>
<feature type="compositionally biased region" description="Basic and acidic residues" evidence="1">
    <location>
        <begin position="327"/>
        <end position="399"/>
    </location>
</feature>
<sequence length="574" mass="64152">MPRHAKELPMGGPWWQRQQQQQRKQQEDREQIHNQKHNQGQQQKNQQQQAQDHLLQQEHLQQLERQQQTNPDRQHNHQEQDCHQQDQYDLSQKQNQQLDEHAQKQQEQQQPQDQLVNEYEQRYHQQQQQQQSPPLGSDPTAPDRDADASDDHYEKEEEEAWCRPRGPQGPWADASLLRRYSPAVVGLLQARLDPARSGDGAWFAGLSLPATPGGDFLLHSCKAVVHVACHLLGMAHCRWLACLMQGARSAAMARARPPHLCPVCLHKLHHAAAFRLAPRYRCLLDWVRSQTTPDDNERTGDSDDLTPPRAQQCGDNSGSTGRQPTESAEHTATAEERRGSPASHEHRTATAEERRGSPASHEHRTATAEERRGSPASHEHRTATAEERRGSPASHEHRTATAAEDGVLRDAGDSAAMDAGERGSLVSFERWLLACLDQLRGDDEAGDGGGAEDGGQEAEGLDETPPDWDRALEELRERTRQSRARRGEAEAGAKEVDGGGGGSLRGFLNARVSTLRRQLKGNSSFRQMAEVRSIAEKSCKSLRAKLSVSDRKALHGAASQNSGISRDKCRKPDQ</sequence>
<accession>A0AAJ7TG13</accession>
<reference evidence="3 4" key="1">
    <citation type="submission" date="2025-04" db="UniProtKB">
        <authorList>
            <consortium name="RefSeq"/>
        </authorList>
    </citation>
    <scope>IDENTIFICATION</scope>
    <source>
        <tissue evidence="3 4">Sperm</tissue>
    </source>
</reference>
<evidence type="ECO:0000313" key="3">
    <source>
        <dbReference type="RefSeq" id="XP_032817180.1"/>
    </source>
</evidence>
<feature type="region of interest" description="Disordered" evidence="1">
    <location>
        <begin position="440"/>
        <end position="503"/>
    </location>
</feature>
<dbReference type="GO" id="GO:0008237">
    <property type="term" value="F:metallopeptidase activity"/>
    <property type="evidence" value="ECO:0007669"/>
    <property type="project" value="InterPro"/>
</dbReference>